<organism evidence="6 7">
    <name type="scientific">Ditylenchus destructor</name>
    <dbReference type="NCBI Taxonomy" id="166010"/>
    <lineage>
        <taxon>Eukaryota</taxon>
        <taxon>Metazoa</taxon>
        <taxon>Ecdysozoa</taxon>
        <taxon>Nematoda</taxon>
        <taxon>Chromadorea</taxon>
        <taxon>Rhabditida</taxon>
        <taxon>Tylenchina</taxon>
        <taxon>Tylenchomorpha</taxon>
        <taxon>Sphaerularioidea</taxon>
        <taxon>Anguinidae</taxon>
        <taxon>Anguininae</taxon>
        <taxon>Ditylenchus</taxon>
    </lineage>
</organism>
<dbReference type="SUPFAM" id="SSF47954">
    <property type="entry name" value="Cyclin-like"/>
    <property type="match status" value="1"/>
</dbReference>
<keyword evidence="4" id="KW-0812">Transmembrane</keyword>
<dbReference type="InterPro" id="IPR036915">
    <property type="entry name" value="Cyclin-like_sf"/>
</dbReference>
<dbReference type="GO" id="GO:0019901">
    <property type="term" value="F:protein kinase binding"/>
    <property type="evidence" value="ECO:0007669"/>
    <property type="project" value="InterPro"/>
</dbReference>
<evidence type="ECO:0000256" key="2">
    <source>
        <dbReference type="ARBA" id="ARBA00040808"/>
    </source>
</evidence>
<dbReference type="InterPro" id="IPR013922">
    <property type="entry name" value="Cyclin_PHO80-like"/>
</dbReference>
<evidence type="ECO:0000256" key="3">
    <source>
        <dbReference type="RuleBase" id="RU000383"/>
    </source>
</evidence>
<accession>A0AAD4R8M5</accession>
<dbReference type="GO" id="GO:0016538">
    <property type="term" value="F:cyclin-dependent protein serine/threonine kinase regulator activity"/>
    <property type="evidence" value="ECO:0007669"/>
    <property type="project" value="TreeGrafter"/>
</dbReference>
<dbReference type="PANTHER" id="PTHR15615">
    <property type="match status" value="1"/>
</dbReference>
<protein>
    <recommendedName>
        <fullName evidence="2">Protein CNPPD1</fullName>
    </recommendedName>
</protein>
<dbReference type="EMBL" id="JAKKPZ010000003">
    <property type="protein sequence ID" value="KAI1723982.1"/>
    <property type="molecule type" value="Genomic_DNA"/>
</dbReference>
<dbReference type="CDD" id="cd20557">
    <property type="entry name" value="CYCLIN_ScPCL1-like"/>
    <property type="match status" value="1"/>
</dbReference>
<evidence type="ECO:0000313" key="7">
    <source>
        <dbReference type="Proteomes" id="UP001201812"/>
    </source>
</evidence>
<keyword evidence="4" id="KW-1133">Transmembrane helix</keyword>
<dbReference type="Gene3D" id="1.10.472.10">
    <property type="entry name" value="Cyclin-like"/>
    <property type="match status" value="1"/>
</dbReference>
<evidence type="ECO:0000256" key="4">
    <source>
        <dbReference type="SAM" id="Phobius"/>
    </source>
</evidence>
<evidence type="ECO:0000256" key="1">
    <source>
        <dbReference type="ARBA" id="ARBA00038508"/>
    </source>
</evidence>
<proteinExistence type="inferred from homology"/>
<reference evidence="6" key="1">
    <citation type="submission" date="2022-01" db="EMBL/GenBank/DDBJ databases">
        <title>Genome Sequence Resource for Two Populations of Ditylenchus destructor, the Migratory Endoparasitic Phytonematode.</title>
        <authorList>
            <person name="Zhang H."/>
            <person name="Lin R."/>
            <person name="Xie B."/>
        </authorList>
    </citation>
    <scope>NUCLEOTIDE SEQUENCE</scope>
    <source>
        <strain evidence="6">BazhouSP</strain>
    </source>
</reference>
<feature type="domain" description="Cyclin-like" evidence="5">
    <location>
        <begin position="18"/>
        <end position="106"/>
    </location>
</feature>
<keyword evidence="3" id="KW-0195">Cyclin</keyword>
<dbReference type="AlphaFoldDB" id="A0AAD4R8M5"/>
<dbReference type="InterPro" id="IPR006671">
    <property type="entry name" value="Cyclin_N"/>
</dbReference>
<keyword evidence="4" id="KW-0472">Membrane</keyword>
<dbReference type="GO" id="GO:0000307">
    <property type="term" value="C:cyclin-dependent protein kinase holoenzyme complex"/>
    <property type="evidence" value="ECO:0007669"/>
    <property type="project" value="TreeGrafter"/>
</dbReference>
<sequence>MMVDYFDRSETFEYFDEDFASAISFDQSIDPCTFLIAMIYIDRLKHSKQKSFKDFNPSELYLSALILASKFLEDPGSDEFVWNDEWATSSGFSLGKVNELELKLLTDLDWNILVPENVFADACQAVERWVATDLFQSYGFLTYNEVDILTTGLYSQYMPVLKQFVCYMLVLISTYLSVILCAILSSANAPVHHPHISDIMINISNSTSTDVYIDRSVQLFIKNSPTPIVFDSYLSSLPPLIV</sequence>
<dbReference type="Proteomes" id="UP001201812">
    <property type="component" value="Unassembled WGS sequence"/>
</dbReference>
<name>A0AAD4R8M5_9BILA</name>
<dbReference type="GO" id="GO:0005634">
    <property type="term" value="C:nucleus"/>
    <property type="evidence" value="ECO:0007669"/>
    <property type="project" value="TreeGrafter"/>
</dbReference>
<gene>
    <name evidence="6" type="ORF">DdX_04168</name>
</gene>
<keyword evidence="7" id="KW-1185">Reference proteome</keyword>
<comment type="similarity">
    <text evidence="3">Belongs to the cyclin family.</text>
</comment>
<evidence type="ECO:0000259" key="5">
    <source>
        <dbReference type="SMART" id="SM00385"/>
    </source>
</evidence>
<comment type="caution">
    <text evidence="6">The sequence shown here is derived from an EMBL/GenBank/DDBJ whole genome shotgun (WGS) entry which is preliminary data.</text>
</comment>
<dbReference type="InterPro" id="IPR013763">
    <property type="entry name" value="Cyclin-like_dom"/>
</dbReference>
<dbReference type="PANTHER" id="PTHR15615:SF108">
    <property type="entry name" value="PROTEIN CNPPD1"/>
    <property type="match status" value="1"/>
</dbReference>
<dbReference type="Pfam" id="PF00134">
    <property type="entry name" value="Cyclin_N"/>
    <property type="match status" value="1"/>
</dbReference>
<evidence type="ECO:0000313" key="6">
    <source>
        <dbReference type="EMBL" id="KAI1723982.1"/>
    </source>
</evidence>
<comment type="similarity">
    <text evidence="1">Belongs to the CNPPD1 family.</text>
</comment>
<feature type="transmembrane region" description="Helical" evidence="4">
    <location>
        <begin position="164"/>
        <end position="187"/>
    </location>
</feature>
<dbReference type="SMART" id="SM00385">
    <property type="entry name" value="CYCLIN"/>
    <property type="match status" value="1"/>
</dbReference>